<dbReference type="Proteomes" id="UP001556196">
    <property type="component" value="Unassembled WGS sequence"/>
</dbReference>
<dbReference type="InterPro" id="IPR029044">
    <property type="entry name" value="Nucleotide-diphossugar_trans"/>
</dbReference>
<dbReference type="CDD" id="cd00761">
    <property type="entry name" value="Glyco_tranf_GTA_type"/>
    <property type="match status" value="1"/>
</dbReference>
<evidence type="ECO:0000313" key="3">
    <source>
        <dbReference type="EMBL" id="MEW9805788.1"/>
    </source>
</evidence>
<evidence type="ECO:0000313" key="4">
    <source>
        <dbReference type="Proteomes" id="UP001556196"/>
    </source>
</evidence>
<dbReference type="SUPFAM" id="SSF53756">
    <property type="entry name" value="UDP-Glycosyltransferase/glycogen phosphorylase"/>
    <property type="match status" value="1"/>
</dbReference>
<feature type="domain" description="Glycosyltransferase subfamily 4-like N-terminal" evidence="2">
    <location>
        <begin position="343"/>
        <end position="512"/>
    </location>
</feature>
<dbReference type="EMBL" id="JBFOCI010000002">
    <property type="protein sequence ID" value="MEW9805788.1"/>
    <property type="molecule type" value="Genomic_DNA"/>
</dbReference>
<dbReference type="Gene3D" id="3.90.550.10">
    <property type="entry name" value="Spore Coat Polysaccharide Biosynthesis Protein SpsA, Chain A"/>
    <property type="match status" value="1"/>
</dbReference>
<dbReference type="Pfam" id="PF13579">
    <property type="entry name" value="Glyco_trans_4_4"/>
    <property type="match status" value="1"/>
</dbReference>
<dbReference type="RefSeq" id="WP_367722873.1">
    <property type="nucleotide sequence ID" value="NZ_JBFOCI010000002.1"/>
</dbReference>
<dbReference type="Pfam" id="PF13692">
    <property type="entry name" value="Glyco_trans_1_4"/>
    <property type="match status" value="1"/>
</dbReference>
<evidence type="ECO:0000259" key="2">
    <source>
        <dbReference type="Pfam" id="PF13579"/>
    </source>
</evidence>
<reference evidence="3 4" key="1">
    <citation type="submission" date="2024-06" db="EMBL/GenBank/DDBJ databases">
        <authorList>
            <person name="Tuo L."/>
        </authorList>
    </citation>
    <scope>NUCLEOTIDE SEQUENCE [LARGE SCALE GENOMIC DNA]</scope>
    <source>
        <strain evidence="3 4">ZMM04-5</strain>
    </source>
</reference>
<evidence type="ECO:0000259" key="1">
    <source>
        <dbReference type="Pfam" id="PF00535"/>
    </source>
</evidence>
<dbReference type="PANTHER" id="PTHR43685:SF2">
    <property type="entry name" value="GLYCOSYLTRANSFERASE 2-LIKE DOMAIN-CONTAINING PROTEIN"/>
    <property type="match status" value="1"/>
</dbReference>
<gene>
    <name evidence="3" type="ORF">ABUE31_07330</name>
</gene>
<dbReference type="InterPro" id="IPR050834">
    <property type="entry name" value="Glycosyltransf_2"/>
</dbReference>
<dbReference type="CDD" id="cd03801">
    <property type="entry name" value="GT4_PimA-like"/>
    <property type="match status" value="1"/>
</dbReference>
<name>A0ABV3QZ53_9HYPH</name>
<organism evidence="3 4">
    <name type="scientific">Mesorhizobium marinum</name>
    <dbReference type="NCBI Taxonomy" id="3228790"/>
    <lineage>
        <taxon>Bacteria</taxon>
        <taxon>Pseudomonadati</taxon>
        <taxon>Pseudomonadota</taxon>
        <taxon>Alphaproteobacteria</taxon>
        <taxon>Hyphomicrobiales</taxon>
        <taxon>Phyllobacteriaceae</taxon>
        <taxon>Mesorhizobium</taxon>
    </lineage>
</organism>
<dbReference type="Gene3D" id="3.40.50.2000">
    <property type="entry name" value="Glycogen Phosphorylase B"/>
    <property type="match status" value="2"/>
</dbReference>
<sequence>MISVIIPARNAAGTIGATLSSLSPDRALIGEILLIDDGSEDGTGAAAEAAARELALPLSVARVSAGSAGAARNAGLDKASGEWIFFLDADDEVMPGAVAALLNTLRANPGAGLAVGASIHRASGGDKLKLPGRYVADRAANVRRYLANDLRSITVGSALVTATATAGVRFPESIGLDEDTLYWAKVLSRTGVASIEMPVLVYNIDETRMAERFVSEPRRVFLDVSLELNRLAEFGIGKEALQHRKAFVAQRIARHLLRRKRYREAAAMMRAVRAHPKLGSSLKSLQYRLRSWAGRINAVGVRPRPRRGEAAPALERILILTADPAFPPVSGGDLRNHQNATAAARFGEVVVVSVAPLEAEALNTNGFRIEALSTKNEPRSPSLGGRRTSIEVRIPQVALARLRALVDDFRPDTIIVEGIPLFALLKPLRTLVPRLIVDMHNVESELVGRIGARPSFVARLLPERWSDQGRIRRRERLAIAMADRVWVCSEADRNLLAELFGGRTPVDVVPNGIPRPERIPAILPAPADNSSGWPVLLFIGHLGYQPNVVAAQRLAASILPNVRRAFPSARLILAGRSPNPQVAGLVALPGVELVENPHDLSTLYEQSHVAVVPLSSGGGTRIKILEAAAAGLPVVATPVGAEGLAFEHGDDILIADSDEELAACVVELCSDPGRFERQRQRAFEQARRLYGSTAIEAAVAKGLVSS</sequence>
<protein>
    <submittedName>
        <fullName evidence="3">Glycosyltransferase</fullName>
    </submittedName>
</protein>
<dbReference type="InterPro" id="IPR028098">
    <property type="entry name" value="Glyco_trans_4-like_N"/>
</dbReference>
<keyword evidence="4" id="KW-1185">Reference proteome</keyword>
<dbReference type="InterPro" id="IPR001173">
    <property type="entry name" value="Glyco_trans_2-like"/>
</dbReference>
<dbReference type="SUPFAM" id="SSF53448">
    <property type="entry name" value="Nucleotide-diphospho-sugar transferases"/>
    <property type="match status" value="1"/>
</dbReference>
<accession>A0ABV3QZ53</accession>
<feature type="domain" description="Glycosyltransferase 2-like" evidence="1">
    <location>
        <begin position="3"/>
        <end position="131"/>
    </location>
</feature>
<proteinExistence type="predicted"/>
<dbReference type="PANTHER" id="PTHR43685">
    <property type="entry name" value="GLYCOSYLTRANSFERASE"/>
    <property type="match status" value="1"/>
</dbReference>
<dbReference type="Pfam" id="PF00535">
    <property type="entry name" value="Glycos_transf_2"/>
    <property type="match status" value="1"/>
</dbReference>
<comment type="caution">
    <text evidence="3">The sequence shown here is derived from an EMBL/GenBank/DDBJ whole genome shotgun (WGS) entry which is preliminary data.</text>
</comment>